<reference evidence="4" key="1">
    <citation type="submission" date="2019-10" db="EMBL/GenBank/DDBJ databases">
        <authorList>
            <consortium name="Genoscope - CEA"/>
            <person name="William W."/>
        </authorList>
    </citation>
    <scope>NUCLEOTIDE SEQUENCE [LARGE SCALE GENOMIC DNA]</scope>
    <source>
        <strain evidence="4">BBR_PRJEB10992</strain>
    </source>
</reference>
<sequence length="260" mass="29085">MQKLIHRVWLIGGTSESAILAEAIAQLQIDCIVSVTTESAKSLYPESEFLTIWVGKLEESKISQFINTNKINRILDASHPYAVEISKLAIAISQTHKIPYLRYERLAIVPQNLANIVYLDSVETLLNGDYLTGKRVLLTLGYRILAQFTKWQDQALLFTRILPSSVALDTALKAGFTPDRIIALRPPFSLELETALWQHWQISLVVTKASGSAGGEDIKINLAHQFNIPLIIIQRPLINYPQMTQSFSNAIKFCQPLKGG</sequence>
<evidence type="ECO:0000256" key="2">
    <source>
        <dbReference type="ARBA" id="ARBA00022573"/>
    </source>
</evidence>
<evidence type="ECO:0000256" key="3">
    <source>
        <dbReference type="ARBA" id="ARBA00023002"/>
    </source>
</evidence>
<name>A0A7Z9BZS9_9CYAN</name>
<dbReference type="Proteomes" id="UP000184550">
    <property type="component" value="Unassembled WGS sequence"/>
</dbReference>
<dbReference type="UniPathway" id="UPA00148"/>
<dbReference type="NCBIfam" id="TIGR00715">
    <property type="entry name" value="precor6x_red"/>
    <property type="match status" value="1"/>
</dbReference>
<dbReference type="PANTHER" id="PTHR36925">
    <property type="entry name" value="COBALT-PRECORRIN-6A REDUCTASE"/>
    <property type="match status" value="1"/>
</dbReference>
<evidence type="ECO:0000313" key="4">
    <source>
        <dbReference type="EMBL" id="VXD25848.1"/>
    </source>
</evidence>
<dbReference type="PROSITE" id="PS51014">
    <property type="entry name" value="COBK_CBIJ"/>
    <property type="match status" value="1"/>
</dbReference>
<evidence type="ECO:0000313" key="5">
    <source>
        <dbReference type="Proteomes" id="UP000184550"/>
    </source>
</evidence>
<gene>
    <name evidence="4" type="primary">cbiJ</name>
    <name evidence="4" type="ORF">PL8927_900135</name>
</gene>
<dbReference type="GO" id="GO:0009236">
    <property type="term" value="P:cobalamin biosynthetic process"/>
    <property type="evidence" value="ECO:0007669"/>
    <property type="project" value="UniProtKB-UniPathway"/>
</dbReference>
<evidence type="ECO:0000256" key="1">
    <source>
        <dbReference type="ARBA" id="ARBA00004953"/>
    </source>
</evidence>
<dbReference type="NCBIfam" id="NF005970">
    <property type="entry name" value="PRK08057.1-4"/>
    <property type="match status" value="1"/>
</dbReference>
<dbReference type="EC" id="1.3.1.-" evidence="4"/>
<comment type="caution">
    <text evidence="4">The sequence shown here is derived from an EMBL/GenBank/DDBJ whole genome shotgun (WGS) entry which is preliminary data.</text>
</comment>
<dbReference type="PANTHER" id="PTHR36925:SF1">
    <property type="entry name" value="COBALT-PRECORRIN-6A REDUCTASE"/>
    <property type="match status" value="1"/>
</dbReference>
<dbReference type="AlphaFoldDB" id="A0A7Z9BZS9"/>
<proteinExistence type="predicted"/>
<dbReference type="InterPro" id="IPR003723">
    <property type="entry name" value="Precorrin-6x_reduct"/>
</dbReference>
<keyword evidence="2" id="KW-0169">Cobalamin biosynthesis</keyword>
<protein>
    <submittedName>
        <fullName evidence="4">Cobalt-precorrin-6A reductase</fullName>
        <ecNumber evidence="4">1.3.1.-</ecNumber>
    </submittedName>
</protein>
<dbReference type="Pfam" id="PF02571">
    <property type="entry name" value="CbiJ"/>
    <property type="match status" value="1"/>
</dbReference>
<keyword evidence="3 4" id="KW-0560">Oxidoreductase</keyword>
<comment type="pathway">
    <text evidence="1">Cofactor biosynthesis; adenosylcobalamin biosynthesis.</text>
</comment>
<accession>A0A7Z9BZS9</accession>
<dbReference type="RefSeq" id="WP_197047571.1">
    <property type="nucleotide sequence ID" value="NZ_LR734888.1"/>
</dbReference>
<dbReference type="GO" id="GO:0016994">
    <property type="term" value="F:precorrin-6A reductase activity"/>
    <property type="evidence" value="ECO:0007669"/>
    <property type="project" value="InterPro"/>
</dbReference>
<organism evidence="4 5">
    <name type="scientific">Planktothrix serta PCC 8927</name>
    <dbReference type="NCBI Taxonomy" id="671068"/>
    <lineage>
        <taxon>Bacteria</taxon>
        <taxon>Bacillati</taxon>
        <taxon>Cyanobacteriota</taxon>
        <taxon>Cyanophyceae</taxon>
        <taxon>Oscillatoriophycideae</taxon>
        <taxon>Oscillatoriales</taxon>
        <taxon>Microcoleaceae</taxon>
        <taxon>Planktothrix</taxon>
    </lineage>
</organism>
<dbReference type="EMBL" id="CZCU02000169">
    <property type="protein sequence ID" value="VXD25848.1"/>
    <property type="molecule type" value="Genomic_DNA"/>
</dbReference>
<keyword evidence="5" id="KW-1185">Reference proteome</keyword>